<evidence type="ECO:0000256" key="2">
    <source>
        <dbReference type="ARBA" id="ARBA00022741"/>
    </source>
</evidence>
<dbReference type="Pfam" id="PF09820">
    <property type="entry name" value="AAA-ATPase_like"/>
    <property type="match status" value="1"/>
</dbReference>
<feature type="domain" description="Roc" evidence="4">
    <location>
        <begin position="526"/>
        <end position="728"/>
    </location>
</feature>
<feature type="compositionally biased region" description="Basic residues" evidence="3">
    <location>
        <begin position="782"/>
        <end position="793"/>
    </location>
</feature>
<dbReference type="PANTHER" id="PTHR34825">
    <property type="entry name" value="CONSERVED PROTEIN, WITH A WEAK D-GALACTARATE DEHYDRATASE/ALTRONATE HYDROLASE DOMAIN"/>
    <property type="match status" value="1"/>
</dbReference>
<sequence length="877" mass="100123">MENLKKLPIGIQDFEELRQGNYVYVDKTKLIHHLITNGVAWFLSRPRRFGKSLLISTLAAIFQGRRDLFDGLWIASSDYDWPVHPVIHIDMSRVTFETLEQFQSELVRQLDESAIEHGLESVAFDRAAPMLDHLIGQLARKKGKVVVLVDEYDKPILKYLTETPRALEIRDRVRDFYTILKARNKNLRFVFLTGVSRFSKVSVFSELNHLNDITYTREYATMLGYTQEELESDFSTHIHSITQQEDTSVSKLLHRIQSWYNGYRFHPDVQAVYNPFSCLKYFQEREFKPWWFETGTPTFLIELLRKSSLSVMELEQKIVCESDFSSFDVERLKPLPLLLQTGYLTITNYDSHERLYTLDYPNREVREGFLIHLIEGFSGSESENVANDLWRLRNALATGKPDTFFVILTGIFSGIPYDIQVRQERYYQSLFYLIFRLMGMHIHVEVRTATGRIDATVDLESGVWIFEFKLDSSADAALTQIREKNYAAPYVASGKPIYLVDANFDSKKRNVNAWKIETLELRDREPQENIKRVRAIFIGNGDAGKTSLIQALNEQEAVGDTEMTPGIEISEWQVGDTGLTAHFWDFGGQVIAHATHQFFLRARCVYVLVLNARSADSNPNQQAEYWLEFVRAFGKDAPVLLVGNKCDQTPVAVDFNRLREGYPNIRGFHGLSATEYRGKYAREFGIFKDAFIGELTRIGEDARLYFSREEFNLIEALRAQSRQAAFLEKRAFDELCAARGIEEGERRDEFLSPLAHPWGLSAPLFEHPAQCRGDPALERHPGHPARPKHRRRAGQSPGLPGGQADVPDAGHGGVQALLSGPGEDGPMGRAGSLAERSASVYRFRLPGGAAFRFPLRDIPAPPCARHVHRRALSGHRE</sequence>
<dbReference type="EMBL" id="CAADGD010000014">
    <property type="protein sequence ID" value="VFK69455.1"/>
    <property type="molecule type" value="Genomic_DNA"/>
</dbReference>
<evidence type="ECO:0000313" key="5">
    <source>
        <dbReference type="EMBL" id="VFK60758.1"/>
    </source>
</evidence>
<dbReference type="Gene3D" id="3.40.50.300">
    <property type="entry name" value="P-loop containing nucleotide triphosphate hydrolases"/>
    <property type="match status" value="2"/>
</dbReference>
<keyword evidence="2" id="KW-0547">Nucleotide-binding</keyword>
<organism evidence="5">
    <name type="scientific">Candidatus Kentrum sp. UNK</name>
    <dbReference type="NCBI Taxonomy" id="2126344"/>
    <lineage>
        <taxon>Bacteria</taxon>
        <taxon>Pseudomonadati</taxon>
        <taxon>Pseudomonadota</taxon>
        <taxon>Gammaproteobacteria</taxon>
        <taxon>Candidatus Kentrum</taxon>
    </lineage>
</organism>
<keyword evidence="1" id="KW-0677">Repeat</keyword>
<dbReference type="SUPFAM" id="SSF52540">
    <property type="entry name" value="P-loop containing nucleoside triphosphate hydrolases"/>
    <property type="match status" value="2"/>
</dbReference>
<dbReference type="PROSITE" id="PS51424">
    <property type="entry name" value="ROC"/>
    <property type="match status" value="1"/>
</dbReference>
<protein>
    <submittedName>
        <fullName evidence="5">PD-(D/E)XK nuclease superfamily protein</fullName>
    </submittedName>
</protein>
<dbReference type="EMBL" id="CAADFZ010000013">
    <property type="protein sequence ID" value="VFK60758.1"/>
    <property type="molecule type" value="Genomic_DNA"/>
</dbReference>
<dbReference type="InterPro" id="IPR012547">
    <property type="entry name" value="PDDEXK_9"/>
</dbReference>
<accession>A0A451A3Z4</accession>
<reference evidence="5" key="1">
    <citation type="submission" date="2019-02" db="EMBL/GenBank/DDBJ databases">
        <authorList>
            <person name="Gruber-Vodicka R. H."/>
            <person name="Seah K. B. B."/>
        </authorList>
    </citation>
    <scope>NUCLEOTIDE SEQUENCE</scope>
    <source>
        <strain evidence="6">BECK_BY19</strain>
        <strain evidence="5">BECK_BY8</strain>
    </source>
</reference>
<evidence type="ECO:0000313" key="6">
    <source>
        <dbReference type="EMBL" id="VFK69455.1"/>
    </source>
</evidence>
<evidence type="ECO:0000256" key="1">
    <source>
        <dbReference type="ARBA" id="ARBA00022737"/>
    </source>
</evidence>
<feature type="region of interest" description="Disordered" evidence="3">
    <location>
        <begin position="769"/>
        <end position="831"/>
    </location>
</feature>
<dbReference type="Pfam" id="PF08011">
    <property type="entry name" value="PDDEXK_9"/>
    <property type="match status" value="1"/>
</dbReference>
<dbReference type="PANTHER" id="PTHR34825:SF1">
    <property type="entry name" value="AAA-ATPASE-LIKE DOMAIN-CONTAINING PROTEIN"/>
    <property type="match status" value="1"/>
</dbReference>
<evidence type="ECO:0000259" key="4">
    <source>
        <dbReference type="PROSITE" id="PS51424"/>
    </source>
</evidence>
<proteinExistence type="predicted"/>
<dbReference type="InterPro" id="IPR027417">
    <property type="entry name" value="P-loop_NTPase"/>
</dbReference>
<dbReference type="AlphaFoldDB" id="A0A451A3Z4"/>
<name>A0A451A3Z4_9GAMM</name>
<dbReference type="Pfam" id="PF08477">
    <property type="entry name" value="Roc"/>
    <property type="match status" value="1"/>
</dbReference>
<dbReference type="GO" id="GO:0000166">
    <property type="term" value="F:nucleotide binding"/>
    <property type="evidence" value="ECO:0007669"/>
    <property type="project" value="UniProtKB-KW"/>
</dbReference>
<dbReference type="PRINTS" id="PR00449">
    <property type="entry name" value="RASTRNSFRMNG"/>
</dbReference>
<dbReference type="InterPro" id="IPR018631">
    <property type="entry name" value="AAA-ATPase-like_dom"/>
</dbReference>
<evidence type="ECO:0000256" key="3">
    <source>
        <dbReference type="SAM" id="MobiDB-lite"/>
    </source>
</evidence>
<gene>
    <name evidence="5" type="ORF">BECKUNK1418G_GA0071005_101311</name>
    <name evidence="6" type="ORF">BECKUNK1418H_GA0071006_101411</name>
</gene>
<dbReference type="InterPro" id="IPR020859">
    <property type="entry name" value="ROC"/>
</dbReference>